<keyword evidence="5" id="KW-1185">Reference proteome</keyword>
<dbReference type="SUPFAM" id="SSF53807">
    <property type="entry name" value="Helical backbone' metal receptor"/>
    <property type="match status" value="1"/>
</dbReference>
<evidence type="ECO:0000256" key="3">
    <source>
        <dbReference type="ARBA" id="ARBA00022729"/>
    </source>
</evidence>
<organism evidence="4 5">
    <name type="scientific">Arcobacter roscoffensis</name>
    <dbReference type="NCBI Taxonomy" id="2961520"/>
    <lineage>
        <taxon>Bacteria</taxon>
        <taxon>Pseudomonadati</taxon>
        <taxon>Campylobacterota</taxon>
        <taxon>Epsilonproteobacteria</taxon>
        <taxon>Campylobacterales</taxon>
        <taxon>Arcobacteraceae</taxon>
        <taxon>Arcobacter</taxon>
    </lineage>
</organism>
<keyword evidence="2" id="KW-0813">Transport</keyword>
<dbReference type="Proteomes" id="UP001060012">
    <property type="component" value="Chromosome"/>
</dbReference>
<dbReference type="PANTHER" id="PTHR42953:SF3">
    <property type="entry name" value="HIGH-AFFINITY ZINC UPTAKE SYSTEM PROTEIN ZNUA"/>
    <property type="match status" value="1"/>
</dbReference>
<dbReference type="Gene3D" id="3.40.50.1980">
    <property type="entry name" value="Nitrogenase molybdenum iron protein domain"/>
    <property type="match status" value="2"/>
</dbReference>
<accession>A0ABY5E6Q0</accession>
<dbReference type="InterPro" id="IPR050492">
    <property type="entry name" value="Bact_metal-bind_prot9"/>
</dbReference>
<sequence length="264" mass="31660">MKKTLFLLILPLLAFSKFQITVYMPIEEFFIKKIAQNFVRAKKITLYYTDKPIDLKYSDLSRLATTRAYFHFGLDIEKSYIKKLKDINPQLKIYDLSVGINKLKLKDGTVNPYIWTDPLILRDVATNIYEYLIELDSLNQEHYKRNYELLLAKLDKLFLDIRNNLYESEIYNIYVFDDYWDYFANRFGLNLYKREKKIIKADELEDIKKFVNLNEIKAILIKDKNDINYAKSLADEMNIIIKEHDIFEELFFFNLENLSKKLSK</sequence>
<comment type="similarity">
    <text evidence="1">Belongs to the bacterial solute-binding protein 9 family.</text>
</comment>
<keyword evidence="3" id="KW-0732">Signal</keyword>
<dbReference type="RefSeq" id="WP_254577590.1">
    <property type="nucleotide sequence ID" value="NZ_CP100595.1"/>
</dbReference>
<proteinExistence type="inferred from homology"/>
<dbReference type="Pfam" id="PF01297">
    <property type="entry name" value="ZnuA"/>
    <property type="match status" value="1"/>
</dbReference>
<evidence type="ECO:0000256" key="1">
    <source>
        <dbReference type="ARBA" id="ARBA00011028"/>
    </source>
</evidence>
<dbReference type="InterPro" id="IPR006127">
    <property type="entry name" value="ZnuA-like"/>
</dbReference>
<evidence type="ECO:0000256" key="2">
    <source>
        <dbReference type="ARBA" id="ARBA00022448"/>
    </source>
</evidence>
<evidence type="ECO:0000313" key="4">
    <source>
        <dbReference type="EMBL" id="UTJ07416.1"/>
    </source>
</evidence>
<dbReference type="EMBL" id="CP100595">
    <property type="protein sequence ID" value="UTJ07416.1"/>
    <property type="molecule type" value="Genomic_DNA"/>
</dbReference>
<reference evidence="4" key="1">
    <citation type="submission" date="2022-07" db="EMBL/GenBank/DDBJ databases">
        <title>Arcobacter roscoffensis sp. nov., a marine bacterium isolated from coastal seawater collected from Roscoff, France.</title>
        <authorList>
            <person name="Pascual J."/>
            <person name="Lepeaux C."/>
            <person name="Methner A."/>
            <person name="Overmann J."/>
        </authorList>
    </citation>
    <scope>NUCLEOTIDE SEQUENCE</scope>
    <source>
        <strain evidence="4">ARW1-2F2</strain>
    </source>
</reference>
<protein>
    <submittedName>
        <fullName evidence="4">Zinc ABC transporter substrate-binding protein</fullName>
    </submittedName>
</protein>
<evidence type="ECO:0000313" key="5">
    <source>
        <dbReference type="Proteomes" id="UP001060012"/>
    </source>
</evidence>
<gene>
    <name evidence="4" type="ORF">NJU99_04800</name>
</gene>
<dbReference type="PANTHER" id="PTHR42953">
    <property type="entry name" value="HIGH-AFFINITY ZINC UPTAKE SYSTEM PROTEIN ZNUA-RELATED"/>
    <property type="match status" value="1"/>
</dbReference>
<name>A0ABY5E6Q0_9BACT</name>